<dbReference type="Gene3D" id="3.40.50.300">
    <property type="entry name" value="P-loop containing nucleotide triphosphate hydrolases"/>
    <property type="match status" value="1"/>
</dbReference>
<comment type="caution">
    <text evidence="1">The sequence shown here is derived from an EMBL/GenBank/DDBJ whole genome shotgun (WGS) entry which is preliminary data.</text>
</comment>
<protein>
    <submittedName>
        <fullName evidence="1">P-loop containing nucleoside triphosphate hydrolase superfamily protein</fullName>
    </submittedName>
</protein>
<gene>
    <name evidence="1" type="ORF">Fot_53344</name>
</gene>
<proteinExistence type="predicted"/>
<evidence type="ECO:0000313" key="1">
    <source>
        <dbReference type="EMBL" id="KAL2463688.1"/>
    </source>
</evidence>
<name>A0ABD1PJY3_9LAMI</name>
<dbReference type="AlphaFoldDB" id="A0ABD1PJY3"/>
<dbReference type="InterPro" id="IPR027417">
    <property type="entry name" value="P-loop_NTPase"/>
</dbReference>
<dbReference type="PANTHER" id="PTHR31153">
    <property type="entry name" value="CALMODULIN CALCIUM-DEPENDENT NAD KINASE"/>
    <property type="match status" value="1"/>
</dbReference>
<dbReference type="PANTHER" id="PTHR31153:SF1">
    <property type="entry name" value="CALMODULIN CALCIUM-DEPENDENT NAD KINASE"/>
    <property type="match status" value="1"/>
</dbReference>
<accession>A0ABD1PJY3</accession>
<keyword evidence="1" id="KW-0378">Hydrolase</keyword>
<dbReference type="GO" id="GO:0016787">
    <property type="term" value="F:hydrolase activity"/>
    <property type="evidence" value="ECO:0007669"/>
    <property type="project" value="UniProtKB-KW"/>
</dbReference>
<keyword evidence="2" id="KW-1185">Reference proteome</keyword>
<organism evidence="1 2">
    <name type="scientific">Forsythia ovata</name>
    <dbReference type="NCBI Taxonomy" id="205694"/>
    <lineage>
        <taxon>Eukaryota</taxon>
        <taxon>Viridiplantae</taxon>
        <taxon>Streptophyta</taxon>
        <taxon>Embryophyta</taxon>
        <taxon>Tracheophyta</taxon>
        <taxon>Spermatophyta</taxon>
        <taxon>Magnoliopsida</taxon>
        <taxon>eudicotyledons</taxon>
        <taxon>Gunneridae</taxon>
        <taxon>Pentapetalae</taxon>
        <taxon>asterids</taxon>
        <taxon>lamiids</taxon>
        <taxon>Lamiales</taxon>
        <taxon>Oleaceae</taxon>
        <taxon>Forsythieae</taxon>
        <taxon>Forsythia</taxon>
    </lineage>
</organism>
<reference evidence="2" key="1">
    <citation type="submission" date="2024-07" db="EMBL/GenBank/DDBJ databases">
        <title>Two chromosome-level genome assemblies of Korean endemic species Abeliophyllum distichum and Forsythia ovata (Oleaceae).</title>
        <authorList>
            <person name="Jang H."/>
        </authorList>
    </citation>
    <scope>NUCLEOTIDE SEQUENCE [LARGE SCALE GENOMIC DNA]</scope>
</reference>
<sequence>MHFCHRKCRPSKDDRNLDPRLDHFGKIERFSHYVARQMGFEDESECPQLTKLAYEYLKKSKGCDDKIYEYFANEPNADALYVKLVDEFERCILGYFAFHWSQAPLMISQVLSVNSHQKKLKEVVMAATRKQRFDKIIKDLKVTRVFSTLVEEMKAIGRVLNHSDVIVPAVHSQRSPVLLLMGGGMGAGKSTVLKDIMKE</sequence>
<dbReference type="EMBL" id="JBFOLJ010000019">
    <property type="protein sequence ID" value="KAL2463688.1"/>
    <property type="molecule type" value="Genomic_DNA"/>
</dbReference>
<evidence type="ECO:0000313" key="2">
    <source>
        <dbReference type="Proteomes" id="UP001604277"/>
    </source>
</evidence>
<dbReference type="Proteomes" id="UP001604277">
    <property type="component" value="Unassembled WGS sequence"/>
</dbReference>
<dbReference type="InterPro" id="IPR044802">
    <property type="entry name" value="NADKc-like"/>
</dbReference>